<evidence type="ECO:0000256" key="1">
    <source>
        <dbReference type="SAM" id="Phobius"/>
    </source>
</evidence>
<evidence type="ECO:0000313" key="2">
    <source>
        <dbReference type="EMBL" id="KAF0903780.1"/>
    </source>
</evidence>
<accession>A0A6G1CUG0</accession>
<evidence type="ECO:0000313" key="3">
    <source>
        <dbReference type="Proteomes" id="UP000479710"/>
    </source>
</evidence>
<dbReference type="Proteomes" id="UP000479710">
    <property type="component" value="Unassembled WGS sequence"/>
</dbReference>
<proteinExistence type="predicted"/>
<protein>
    <submittedName>
        <fullName evidence="2">Uncharacterized protein</fullName>
    </submittedName>
</protein>
<dbReference type="EMBL" id="SPHZ02000008">
    <property type="protein sequence ID" value="KAF0903780.1"/>
    <property type="molecule type" value="Genomic_DNA"/>
</dbReference>
<dbReference type="AlphaFoldDB" id="A0A6G1CUG0"/>
<reference evidence="2 3" key="1">
    <citation type="submission" date="2019-11" db="EMBL/GenBank/DDBJ databases">
        <title>Whole genome sequence of Oryza granulata.</title>
        <authorList>
            <person name="Li W."/>
        </authorList>
    </citation>
    <scope>NUCLEOTIDE SEQUENCE [LARGE SCALE GENOMIC DNA]</scope>
    <source>
        <strain evidence="3">cv. Menghai</strain>
        <tissue evidence="2">Leaf</tissue>
    </source>
</reference>
<keyword evidence="1" id="KW-0812">Transmembrane</keyword>
<keyword evidence="1" id="KW-0472">Membrane</keyword>
<gene>
    <name evidence="2" type="ORF">E2562_029888</name>
</gene>
<organism evidence="2 3">
    <name type="scientific">Oryza meyeriana var. granulata</name>
    <dbReference type="NCBI Taxonomy" id="110450"/>
    <lineage>
        <taxon>Eukaryota</taxon>
        <taxon>Viridiplantae</taxon>
        <taxon>Streptophyta</taxon>
        <taxon>Embryophyta</taxon>
        <taxon>Tracheophyta</taxon>
        <taxon>Spermatophyta</taxon>
        <taxon>Magnoliopsida</taxon>
        <taxon>Liliopsida</taxon>
        <taxon>Poales</taxon>
        <taxon>Poaceae</taxon>
        <taxon>BOP clade</taxon>
        <taxon>Oryzoideae</taxon>
        <taxon>Oryzeae</taxon>
        <taxon>Oryzinae</taxon>
        <taxon>Oryza</taxon>
        <taxon>Oryza meyeriana</taxon>
    </lineage>
</organism>
<keyword evidence="3" id="KW-1185">Reference proteome</keyword>
<name>A0A6G1CUG0_9ORYZ</name>
<sequence length="74" mass="7764">MEPLFEVAVFLLCVAVGGAGMLGTITEALEEGAFTGNHAVDAAAAVLLRLALPVAYFAGVILVYHRVITPRRPL</sequence>
<feature type="transmembrane region" description="Helical" evidence="1">
    <location>
        <begin position="44"/>
        <end position="64"/>
    </location>
</feature>
<keyword evidence="1" id="KW-1133">Transmembrane helix</keyword>
<comment type="caution">
    <text evidence="2">The sequence shown here is derived from an EMBL/GenBank/DDBJ whole genome shotgun (WGS) entry which is preliminary data.</text>
</comment>